<dbReference type="InterPro" id="IPR011108">
    <property type="entry name" value="RMMBL"/>
</dbReference>
<evidence type="ECO:0000256" key="6">
    <source>
        <dbReference type="ARBA" id="ARBA00022759"/>
    </source>
</evidence>
<keyword evidence="18" id="KW-1185">Reference proteome</keyword>
<feature type="binding site" evidence="15">
    <location>
        <position position="75"/>
    </location>
    <ligand>
        <name>Zn(2+)</name>
        <dbReference type="ChEBI" id="CHEBI:29105"/>
        <label>1</label>
        <note>catalytic</note>
    </ligand>
</feature>
<feature type="binding site" evidence="15">
    <location>
        <position position="73"/>
    </location>
    <ligand>
        <name>Zn(2+)</name>
        <dbReference type="ChEBI" id="CHEBI:29105"/>
        <label>1</label>
        <note>catalytic</note>
    </ligand>
</feature>
<feature type="binding site" evidence="15">
    <location>
        <position position="48"/>
    </location>
    <ligand>
        <name>Ca(2+)</name>
        <dbReference type="ChEBI" id="CHEBI:29108"/>
    </ligand>
</feature>
<organism evidence="17 18">
    <name type="scientific">Sporosarcina globispora</name>
    <name type="common">Bacillus globisporus</name>
    <dbReference type="NCBI Taxonomy" id="1459"/>
    <lineage>
        <taxon>Bacteria</taxon>
        <taxon>Bacillati</taxon>
        <taxon>Bacillota</taxon>
        <taxon>Bacilli</taxon>
        <taxon>Bacillales</taxon>
        <taxon>Caryophanaceae</taxon>
        <taxon>Sporosarcina</taxon>
    </lineage>
</organism>
<dbReference type="Gene3D" id="3.60.15.10">
    <property type="entry name" value="Ribonuclease Z/Hydroxyacylglutathione hydrolase-like"/>
    <property type="match status" value="1"/>
</dbReference>
<feature type="domain" description="Metallo-beta-lactamase" evidence="16">
    <location>
        <begin position="20"/>
        <end position="215"/>
    </location>
</feature>
<evidence type="ECO:0000256" key="2">
    <source>
        <dbReference type="ARBA" id="ARBA00022490"/>
    </source>
</evidence>
<dbReference type="PIRSF" id="PIRSF004803">
    <property type="entry name" value="RnjA"/>
    <property type="match status" value="1"/>
</dbReference>
<keyword evidence="3 11" id="KW-0698">rRNA processing</keyword>
<dbReference type="Proteomes" id="UP000037109">
    <property type="component" value="Unassembled WGS sequence"/>
</dbReference>
<keyword evidence="4 11" id="KW-0540">Nuclease</keyword>
<dbReference type="HAMAP" id="MF_01491">
    <property type="entry name" value="RNase_J_bact"/>
    <property type="match status" value="1"/>
</dbReference>
<gene>
    <name evidence="11" type="primary">rnj</name>
    <name evidence="17" type="ORF">AF332_16375</name>
</gene>
<evidence type="ECO:0000256" key="13">
    <source>
        <dbReference type="PIRSR" id="PIRSR004803-1"/>
    </source>
</evidence>
<evidence type="ECO:0000256" key="7">
    <source>
        <dbReference type="ARBA" id="ARBA00022801"/>
    </source>
</evidence>
<accession>A0A0M0GEE2</accession>
<dbReference type="InterPro" id="IPR042173">
    <property type="entry name" value="RNase_J_2"/>
</dbReference>
<dbReference type="GO" id="GO:0006364">
    <property type="term" value="P:rRNA processing"/>
    <property type="evidence" value="ECO:0007669"/>
    <property type="project" value="UniProtKB-UniRule"/>
</dbReference>
<dbReference type="GO" id="GO:0008270">
    <property type="term" value="F:zinc ion binding"/>
    <property type="evidence" value="ECO:0007669"/>
    <property type="project" value="InterPro"/>
</dbReference>
<keyword evidence="8 15" id="KW-0862">Zinc</keyword>
<evidence type="ECO:0000256" key="9">
    <source>
        <dbReference type="ARBA" id="ARBA00022839"/>
    </source>
</evidence>
<feature type="binding site" evidence="15">
    <location>
        <position position="77"/>
    </location>
    <ligand>
        <name>Zn(2+)</name>
        <dbReference type="ChEBI" id="CHEBI:29105"/>
        <label>1</label>
        <note>catalytic</note>
    </ligand>
</feature>
<protein>
    <recommendedName>
        <fullName evidence="11 12">Ribonuclease J</fullName>
        <shortName evidence="11">RNase J</shortName>
        <ecNumber evidence="11 12">3.1.-.-</ecNumber>
    </recommendedName>
</protein>
<dbReference type="Pfam" id="PF17770">
    <property type="entry name" value="RNase_J_C"/>
    <property type="match status" value="1"/>
</dbReference>
<keyword evidence="2 11" id="KW-0963">Cytoplasm</keyword>
<evidence type="ECO:0000256" key="10">
    <source>
        <dbReference type="ARBA" id="ARBA00022884"/>
    </source>
</evidence>
<dbReference type="InterPro" id="IPR004613">
    <property type="entry name" value="RNase_J"/>
</dbReference>
<evidence type="ECO:0000256" key="11">
    <source>
        <dbReference type="HAMAP-Rule" id="MF_01491"/>
    </source>
</evidence>
<dbReference type="OrthoDB" id="9758375at2"/>
<dbReference type="Pfam" id="PF22505">
    <property type="entry name" value="RNase_J_b_CASP"/>
    <property type="match status" value="1"/>
</dbReference>
<dbReference type="Gene3D" id="3.10.20.580">
    <property type="match status" value="1"/>
</dbReference>
<dbReference type="Pfam" id="PF07521">
    <property type="entry name" value="RMMBL"/>
    <property type="match status" value="1"/>
</dbReference>
<comment type="subcellular location">
    <subcellularLocation>
        <location evidence="1 11 12">Cytoplasm</location>
    </subcellularLocation>
</comment>
<dbReference type="Pfam" id="PF00753">
    <property type="entry name" value="Lactamase_B"/>
    <property type="match status" value="1"/>
</dbReference>
<dbReference type="Gene3D" id="3.40.50.10710">
    <property type="entry name" value="Metallo-hydrolase/oxidoreductase"/>
    <property type="match status" value="1"/>
</dbReference>
<evidence type="ECO:0000256" key="15">
    <source>
        <dbReference type="PIRSR" id="PIRSR004803-3"/>
    </source>
</evidence>
<proteinExistence type="inferred from homology"/>
<dbReference type="CDD" id="cd07714">
    <property type="entry name" value="RNaseJ_MBL-fold"/>
    <property type="match status" value="1"/>
</dbReference>
<dbReference type="EMBL" id="LGUF01000007">
    <property type="protein sequence ID" value="KON88224.1"/>
    <property type="molecule type" value="Genomic_DNA"/>
</dbReference>
<dbReference type="SUPFAM" id="SSF56281">
    <property type="entry name" value="Metallo-hydrolase/oxidoreductase"/>
    <property type="match status" value="1"/>
</dbReference>
<feature type="active site" description="Proton donor" evidence="13">
    <location>
        <position position="195"/>
    </location>
</feature>
<feature type="binding site" evidence="15">
    <location>
        <position position="50"/>
    </location>
    <ligand>
        <name>Ca(2+)</name>
        <dbReference type="ChEBI" id="CHEBI:29108"/>
    </ligand>
</feature>
<dbReference type="InterPro" id="IPR041636">
    <property type="entry name" value="RNase_J_C"/>
</dbReference>
<keyword evidence="6 11" id="KW-0255">Endonuclease</keyword>
<dbReference type="InterPro" id="IPR055132">
    <property type="entry name" value="RNase_J_b_CASP"/>
</dbReference>
<evidence type="ECO:0000313" key="17">
    <source>
        <dbReference type="EMBL" id="KON88224.1"/>
    </source>
</evidence>
<feature type="binding site" evidence="14">
    <location>
        <begin position="232"/>
        <end position="234"/>
    </location>
    <ligand>
        <name>substrate</name>
    </ligand>
</feature>
<comment type="cofactor">
    <cofactor evidence="12 15">
        <name>Zn(2+)</name>
        <dbReference type="ChEBI" id="CHEBI:29105"/>
    </cofactor>
    <text evidence="12 15">Binds 2 Zn(2+) ions per subunit. It is not clear if Zn(2+) or Mg(2+) is physiologically important.</text>
</comment>
<evidence type="ECO:0000256" key="1">
    <source>
        <dbReference type="ARBA" id="ARBA00004496"/>
    </source>
</evidence>
<comment type="subunit">
    <text evidence="11">Homodimer, may be a subunit of the RNA degradosome.</text>
</comment>
<comment type="similarity">
    <text evidence="11 12">Belongs to the metallo-beta-lactamase superfamily. RNA-metabolizing metallo-beta-lactamase-like family. Bacterial RNase J subfamily.</text>
</comment>
<dbReference type="InterPro" id="IPR001587">
    <property type="entry name" value="RNase_J_CS"/>
</dbReference>
<dbReference type="NCBIfam" id="TIGR00649">
    <property type="entry name" value="MG423"/>
    <property type="match status" value="1"/>
</dbReference>
<keyword evidence="15" id="KW-0106">Calcium</keyword>
<feature type="binding site" evidence="11 14">
    <location>
        <begin position="366"/>
        <end position="370"/>
    </location>
    <ligand>
        <name>substrate</name>
    </ligand>
</feature>
<evidence type="ECO:0000256" key="12">
    <source>
        <dbReference type="PIRNR" id="PIRNR004803"/>
    </source>
</evidence>
<feature type="binding site" evidence="15">
    <location>
        <position position="392"/>
    </location>
    <ligand>
        <name>Zn(2+)</name>
        <dbReference type="ChEBI" id="CHEBI:29105"/>
        <label>1</label>
        <note>catalytic</note>
    </ligand>
</feature>
<feature type="binding site" evidence="15">
    <location>
        <position position="445"/>
    </location>
    <ligand>
        <name>Ca(2+)</name>
        <dbReference type="ChEBI" id="CHEBI:29108"/>
    </ligand>
</feature>
<name>A0A0M0GEE2_SPOGL</name>
<dbReference type="InterPro" id="IPR001279">
    <property type="entry name" value="Metallo-B-lactamas"/>
</dbReference>
<dbReference type="FunFam" id="3.10.20.580:FF:000001">
    <property type="entry name" value="Ribonuclease J"/>
    <property type="match status" value="1"/>
</dbReference>
<dbReference type="GO" id="GO:0004521">
    <property type="term" value="F:RNA endonuclease activity"/>
    <property type="evidence" value="ECO:0007669"/>
    <property type="project" value="UniProtKB-UniRule"/>
</dbReference>
<dbReference type="PANTHER" id="PTHR43694:SF4">
    <property type="entry name" value="RIBONUCLEASE J 2"/>
    <property type="match status" value="1"/>
</dbReference>
<comment type="function">
    <text evidence="11">An RNase that has 5'-3' exonuclease and possibly endonuclease activity. Involved in maturation of rRNA and in some organisms also mRNA maturation and/or decay.</text>
</comment>
<evidence type="ECO:0000256" key="4">
    <source>
        <dbReference type="ARBA" id="ARBA00022722"/>
    </source>
</evidence>
<keyword evidence="10 11" id="KW-0694">RNA-binding</keyword>
<dbReference type="PROSITE" id="PS01292">
    <property type="entry name" value="UPF0036"/>
    <property type="match status" value="1"/>
</dbReference>
<keyword evidence="9 11" id="KW-0269">Exonuclease</keyword>
<keyword evidence="7 11" id="KW-0378">Hydrolase</keyword>
<evidence type="ECO:0000259" key="16">
    <source>
        <dbReference type="SMART" id="SM00849"/>
    </source>
</evidence>
<evidence type="ECO:0000256" key="3">
    <source>
        <dbReference type="ARBA" id="ARBA00022552"/>
    </source>
</evidence>
<reference evidence="18" key="1">
    <citation type="submission" date="2015-07" db="EMBL/GenBank/DDBJ databases">
        <title>Fjat-10036 dsm4.</title>
        <authorList>
            <person name="Liu B."/>
            <person name="Wang J."/>
            <person name="Zhu Y."/>
            <person name="Liu G."/>
            <person name="Chen Q."/>
            <person name="Chen Z."/>
            <person name="Lan J."/>
            <person name="Che J."/>
            <person name="Ge C."/>
            <person name="Shi H."/>
            <person name="Pan Z."/>
            <person name="Liu X."/>
        </authorList>
    </citation>
    <scope>NUCLEOTIDE SEQUENCE [LARGE SCALE GENOMIC DNA]</scope>
    <source>
        <strain evidence="18">DSM 4</strain>
    </source>
</reference>
<evidence type="ECO:0000256" key="5">
    <source>
        <dbReference type="ARBA" id="ARBA00022723"/>
    </source>
</evidence>
<feature type="binding site" evidence="15">
    <location>
        <position position="78"/>
    </location>
    <ligand>
        <name>Zn(2+)</name>
        <dbReference type="ChEBI" id="CHEBI:29105"/>
        <label>2</label>
        <note>catalytic</note>
    </ligand>
</feature>
<dbReference type="STRING" id="1459.AF332_16375"/>
<evidence type="ECO:0000313" key="18">
    <source>
        <dbReference type="Proteomes" id="UP000037109"/>
    </source>
</evidence>
<comment type="cofactor">
    <cofactor evidence="15">
        <name>Ca(2+)</name>
        <dbReference type="ChEBI" id="CHEBI:29108"/>
    </cofactor>
    <text evidence="15">Binds 1 Ca(2+) cation per subunit. Seen in 1 crystal structure, it is not clear if it is physiologically important.</text>
</comment>
<comment type="caution">
    <text evidence="17">The sequence shown here is derived from an EMBL/GenBank/DDBJ whole genome shotgun (WGS) entry which is preliminary data.</text>
</comment>
<dbReference type="PANTHER" id="PTHR43694">
    <property type="entry name" value="RIBONUCLEASE J"/>
    <property type="match status" value="1"/>
</dbReference>
<evidence type="ECO:0000256" key="14">
    <source>
        <dbReference type="PIRSR" id="PIRSR004803-2"/>
    </source>
</evidence>
<dbReference type="AlphaFoldDB" id="A0A0M0GEE2"/>
<dbReference type="GO" id="GO:0005737">
    <property type="term" value="C:cytoplasm"/>
    <property type="evidence" value="ECO:0007669"/>
    <property type="project" value="UniProtKB-SubCell"/>
</dbReference>
<dbReference type="InterPro" id="IPR030854">
    <property type="entry name" value="RNase_J_bac"/>
</dbReference>
<dbReference type="PATRIC" id="fig|1459.3.peg.3575"/>
<feature type="binding site" evidence="15">
    <location>
        <position position="141"/>
    </location>
    <ligand>
        <name>Zn(2+)</name>
        <dbReference type="ChEBI" id="CHEBI:29105"/>
        <label>1</label>
        <note>catalytic</note>
    </ligand>
</feature>
<dbReference type="InterPro" id="IPR036866">
    <property type="entry name" value="RibonucZ/Hydroxyglut_hydro"/>
</dbReference>
<sequence length="557" mass="62047">MESNGKLLSIFSLGGINEIGKNMYVIQYHDDIVVIDAGGKFPDETLLGIDLIIPDITYLEENREKIRALIVTHGHEDHIGGVAYLLKKINMPVYATRFTLGLIELKLMEHRLLGDSELISIDSDSCLEFGEMDISFFKVNHSIPDCLGIVFKTPEGNVVHTGDFKFDLTPVNQEHADIHRMADIGRCGVLALLSESTNAERTGFSPTEHIVGENIEEAFRKAPRKIIISTFASNVSRVQQVVTAAIKTNRKLVLLGRSMVNVVDVAIERGYLTVPEGMIVNPREAMNLAPEKVCILCTGSQGEPMAALSRLSTGNYRDAEIHPDDTVIFAASPIPGNERDVSKIIDNLFKLGARVIYGSGSSTGMHVSGHGYQEDLKLMLTLMKPKYFIPIHGEYRMLHHHKLLAESIGVEKGHTFIIKNGDVVDIEYGEARQTRRVPAGDTYVDGVGVGDIGSIVLRDRKQLSEDGMIVIVLTMSKSERKMISKPDTISRGFVYARESEDLLREINRIVEKTVNDLPEQDKSQWNVIKQSIKKSLGQYLFEKTKRKPMILPIIIEI</sequence>
<keyword evidence="5 12" id="KW-0479">Metal-binding</keyword>
<evidence type="ECO:0000256" key="8">
    <source>
        <dbReference type="ARBA" id="ARBA00022833"/>
    </source>
</evidence>
<dbReference type="SMART" id="SM00849">
    <property type="entry name" value="Lactamase_B"/>
    <property type="match status" value="1"/>
</dbReference>
<dbReference type="RefSeq" id="WP_053435595.1">
    <property type="nucleotide sequence ID" value="NZ_LGUF01000007.1"/>
</dbReference>
<feature type="active site" description="Proton acceptor" evidence="13">
    <location>
        <position position="370"/>
    </location>
</feature>
<feature type="binding site" evidence="15">
    <location>
        <position position="163"/>
    </location>
    <ligand>
        <name>Zn(2+)</name>
        <dbReference type="ChEBI" id="CHEBI:29105"/>
        <label>1</label>
        <note>catalytic</note>
    </ligand>
</feature>
<dbReference type="GO" id="GO:0004534">
    <property type="term" value="F:5'-3' RNA exonuclease activity"/>
    <property type="evidence" value="ECO:0007669"/>
    <property type="project" value="UniProtKB-UniRule"/>
</dbReference>
<dbReference type="EC" id="3.1.-.-" evidence="11 12"/>
<dbReference type="GO" id="GO:0003723">
    <property type="term" value="F:RNA binding"/>
    <property type="evidence" value="ECO:0007669"/>
    <property type="project" value="UniProtKB-UniRule"/>
</dbReference>